<dbReference type="AlphaFoldDB" id="A0A6A7C1C7"/>
<dbReference type="InterPro" id="IPR050275">
    <property type="entry name" value="PGM_Phosphatase"/>
</dbReference>
<name>A0A6A7C1C7_9PEZI</name>
<evidence type="ECO:0000313" key="1">
    <source>
        <dbReference type="EMBL" id="KAF2861274.1"/>
    </source>
</evidence>
<reference evidence="1" key="1">
    <citation type="journal article" date="2020" name="Stud. Mycol.">
        <title>101 Dothideomycetes genomes: a test case for predicting lifestyles and emergence of pathogens.</title>
        <authorList>
            <person name="Haridas S."/>
            <person name="Albert R."/>
            <person name="Binder M."/>
            <person name="Bloem J."/>
            <person name="Labutti K."/>
            <person name="Salamov A."/>
            <person name="Andreopoulos B."/>
            <person name="Baker S."/>
            <person name="Barry K."/>
            <person name="Bills G."/>
            <person name="Bluhm B."/>
            <person name="Cannon C."/>
            <person name="Castanera R."/>
            <person name="Culley D."/>
            <person name="Daum C."/>
            <person name="Ezra D."/>
            <person name="Gonzalez J."/>
            <person name="Henrissat B."/>
            <person name="Kuo A."/>
            <person name="Liang C."/>
            <person name="Lipzen A."/>
            <person name="Lutzoni F."/>
            <person name="Magnuson J."/>
            <person name="Mondo S."/>
            <person name="Nolan M."/>
            <person name="Ohm R."/>
            <person name="Pangilinan J."/>
            <person name="Park H.-J."/>
            <person name="Ramirez L."/>
            <person name="Alfaro M."/>
            <person name="Sun H."/>
            <person name="Tritt A."/>
            <person name="Yoshinaga Y."/>
            <person name="Zwiers L.-H."/>
            <person name="Turgeon B."/>
            <person name="Goodwin S."/>
            <person name="Spatafora J."/>
            <person name="Crous P."/>
            <person name="Grigoriev I."/>
        </authorList>
    </citation>
    <scope>NUCLEOTIDE SEQUENCE</scope>
    <source>
        <strain evidence="1">CBS 480.64</strain>
    </source>
</reference>
<dbReference type="PANTHER" id="PTHR48100">
    <property type="entry name" value="BROAD-SPECIFICITY PHOSPHATASE YOR283W-RELATED"/>
    <property type="match status" value="1"/>
</dbReference>
<sequence>MFAYEAVKGFFWQDEPGTDPATFDHISSNFGLIERSYPETRHSDTRVTQWQRFYDYLEHLIASSPSNVTYKLIYMGRHGEGEHNVAEALYGTNAWDDYWSKLDGDGTLFWSDAHLTSVGQAQAREARAFMQKQIQTQKMPAPQSYYVSPLYRCLQTANLTFGGLELPADGQFRPVIKEMLREVLGVHTCDRRSSRTAILHDFPNWTFELGFQENDRLWRANHRETWDEHDARERALLSDIFTNDPNPVISFTAHSGTIASLLRVTKHRVFALPTGALIPVLVKAIKIVT</sequence>
<dbReference type="CDD" id="cd07067">
    <property type="entry name" value="HP_PGM_like"/>
    <property type="match status" value="1"/>
</dbReference>
<dbReference type="OrthoDB" id="496981at2759"/>
<gene>
    <name evidence="1" type="ORF">K470DRAFT_281562</name>
</gene>
<organism evidence="1 2">
    <name type="scientific">Piedraia hortae CBS 480.64</name>
    <dbReference type="NCBI Taxonomy" id="1314780"/>
    <lineage>
        <taxon>Eukaryota</taxon>
        <taxon>Fungi</taxon>
        <taxon>Dikarya</taxon>
        <taxon>Ascomycota</taxon>
        <taxon>Pezizomycotina</taxon>
        <taxon>Dothideomycetes</taxon>
        <taxon>Dothideomycetidae</taxon>
        <taxon>Capnodiales</taxon>
        <taxon>Piedraiaceae</taxon>
        <taxon>Piedraia</taxon>
    </lineage>
</organism>
<protein>
    <submittedName>
        <fullName evidence="1">Phosphoglycerate mutase family protein</fullName>
    </submittedName>
</protein>
<dbReference type="EMBL" id="MU005973">
    <property type="protein sequence ID" value="KAF2861274.1"/>
    <property type="molecule type" value="Genomic_DNA"/>
</dbReference>
<dbReference type="Gene3D" id="3.40.50.1240">
    <property type="entry name" value="Phosphoglycerate mutase-like"/>
    <property type="match status" value="1"/>
</dbReference>
<evidence type="ECO:0000313" key="2">
    <source>
        <dbReference type="Proteomes" id="UP000799421"/>
    </source>
</evidence>
<dbReference type="SUPFAM" id="SSF53254">
    <property type="entry name" value="Phosphoglycerate mutase-like"/>
    <property type="match status" value="1"/>
</dbReference>
<accession>A0A6A7C1C7</accession>
<dbReference type="GO" id="GO:0016791">
    <property type="term" value="F:phosphatase activity"/>
    <property type="evidence" value="ECO:0007669"/>
    <property type="project" value="TreeGrafter"/>
</dbReference>
<keyword evidence="2" id="KW-1185">Reference proteome</keyword>
<proteinExistence type="predicted"/>
<dbReference type="SMART" id="SM00855">
    <property type="entry name" value="PGAM"/>
    <property type="match status" value="1"/>
</dbReference>
<dbReference type="GO" id="GO:0005737">
    <property type="term" value="C:cytoplasm"/>
    <property type="evidence" value="ECO:0007669"/>
    <property type="project" value="TreeGrafter"/>
</dbReference>
<dbReference type="Proteomes" id="UP000799421">
    <property type="component" value="Unassembled WGS sequence"/>
</dbReference>
<dbReference type="Pfam" id="PF00300">
    <property type="entry name" value="His_Phos_1"/>
    <property type="match status" value="1"/>
</dbReference>
<dbReference type="InterPro" id="IPR029033">
    <property type="entry name" value="His_PPase_superfam"/>
</dbReference>
<dbReference type="PANTHER" id="PTHR48100:SF1">
    <property type="entry name" value="HISTIDINE PHOSPHATASE FAMILY PROTEIN-RELATED"/>
    <property type="match status" value="1"/>
</dbReference>
<dbReference type="InterPro" id="IPR013078">
    <property type="entry name" value="His_Pase_superF_clade-1"/>
</dbReference>